<protein>
    <submittedName>
        <fullName evidence="3">Uncharacterized protein</fullName>
    </submittedName>
</protein>
<accession>A0AAF3FNA1</accession>
<reference evidence="3" key="1">
    <citation type="submission" date="2024-02" db="UniProtKB">
        <authorList>
            <consortium name="WormBaseParasite"/>
        </authorList>
    </citation>
    <scope>IDENTIFICATION</scope>
</reference>
<evidence type="ECO:0000256" key="1">
    <source>
        <dbReference type="SAM" id="SignalP"/>
    </source>
</evidence>
<dbReference type="WBParaSite" id="MBELARI_LOCUS867">
    <property type="protein sequence ID" value="MBELARI_LOCUS867"/>
    <property type="gene ID" value="MBELARI_LOCUS867"/>
</dbReference>
<name>A0AAF3FNA1_9BILA</name>
<sequence>MFRLLLCYFSILNILDARESLLNEILPLSEALRPPHYIGPVLKNATGFNAILISKTMSQTTLLTLCDLLRQQRGLPQKNLEVGKDKNLCMKQIGIIKSPSKNLKWIINGNSPALIVVRGSD</sequence>
<dbReference type="Proteomes" id="UP000887575">
    <property type="component" value="Unassembled WGS sequence"/>
</dbReference>
<evidence type="ECO:0000313" key="3">
    <source>
        <dbReference type="WBParaSite" id="MBELARI_LOCUS867"/>
    </source>
</evidence>
<keyword evidence="2" id="KW-1185">Reference proteome</keyword>
<feature type="signal peptide" evidence="1">
    <location>
        <begin position="1"/>
        <end position="17"/>
    </location>
</feature>
<keyword evidence="1" id="KW-0732">Signal</keyword>
<feature type="chain" id="PRO_5042296560" evidence="1">
    <location>
        <begin position="18"/>
        <end position="121"/>
    </location>
</feature>
<evidence type="ECO:0000313" key="2">
    <source>
        <dbReference type="Proteomes" id="UP000887575"/>
    </source>
</evidence>
<organism evidence="2 3">
    <name type="scientific">Mesorhabditis belari</name>
    <dbReference type="NCBI Taxonomy" id="2138241"/>
    <lineage>
        <taxon>Eukaryota</taxon>
        <taxon>Metazoa</taxon>
        <taxon>Ecdysozoa</taxon>
        <taxon>Nematoda</taxon>
        <taxon>Chromadorea</taxon>
        <taxon>Rhabditida</taxon>
        <taxon>Rhabditina</taxon>
        <taxon>Rhabditomorpha</taxon>
        <taxon>Rhabditoidea</taxon>
        <taxon>Rhabditidae</taxon>
        <taxon>Mesorhabditinae</taxon>
        <taxon>Mesorhabditis</taxon>
    </lineage>
</organism>
<dbReference type="AlphaFoldDB" id="A0AAF3FNA1"/>
<proteinExistence type="predicted"/>